<keyword evidence="9" id="KW-1185">Reference proteome</keyword>
<evidence type="ECO:0000313" key="8">
    <source>
        <dbReference type="EMBL" id="QHM74012.1"/>
    </source>
</evidence>
<geneLocation type="plasmid" evidence="8 9">
    <name>unnamed1</name>
</geneLocation>
<evidence type="ECO:0000256" key="3">
    <source>
        <dbReference type="ARBA" id="ARBA00023015"/>
    </source>
</evidence>
<dbReference type="Pfam" id="PF10723">
    <property type="entry name" value="RepB-RCR_reg"/>
    <property type="match status" value="1"/>
</dbReference>
<evidence type="ECO:0000256" key="7">
    <source>
        <dbReference type="SAM" id="MobiDB-lite"/>
    </source>
</evidence>
<keyword evidence="1" id="KW-0678">Repressor</keyword>
<dbReference type="GO" id="GO:0006276">
    <property type="term" value="P:plasmid maintenance"/>
    <property type="evidence" value="ECO:0007669"/>
    <property type="project" value="UniProtKB-KW"/>
</dbReference>
<reference evidence="8 9" key="1">
    <citation type="submission" date="2018-03" db="EMBL/GenBank/DDBJ databases">
        <title>Pantoea intestinalis SRCM103226 isolated form the mealworm.</title>
        <authorList>
            <person name="Jeong D.-Y."/>
            <person name="Kim J.W."/>
        </authorList>
    </citation>
    <scope>NUCLEOTIDE SEQUENCE [LARGE SCALE GENOMIC DNA]</scope>
    <source>
        <strain evidence="8 9">SRCM103226</strain>
        <plasmid evidence="8 9">unnamed1</plasmid>
    </source>
</reference>
<name>A0A6P1Q6H4_9GAMM</name>
<evidence type="ECO:0000256" key="1">
    <source>
        <dbReference type="ARBA" id="ARBA00022491"/>
    </source>
</evidence>
<dbReference type="EMBL" id="CP028272">
    <property type="protein sequence ID" value="QHM74012.1"/>
    <property type="molecule type" value="Genomic_DNA"/>
</dbReference>
<gene>
    <name evidence="8" type="ORF">C7M51_04373</name>
</gene>
<keyword evidence="3" id="KW-0805">Transcription regulation</keyword>
<dbReference type="KEGG" id="mint:C7M51_04373"/>
<dbReference type="NCBIfam" id="NF010256">
    <property type="entry name" value="PRK13702.1"/>
    <property type="match status" value="1"/>
</dbReference>
<evidence type="ECO:0000256" key="4">
    <source>
        <dbReference type="ARBA" id="ARBA00023125"/>
    </source>
</evidence>
<protein>
    <recommendedName>
        <fullName evidence="6">Protein CopB</fullName>
    </recommendedName>
</protein>
<evidence type="ECO:0000313" key="9">
    <source>
        <dbReference type="Proteomes" id="UP000464053"/>
    </source>
</evidence>
<proteinExistence type="predicted"/>
<dbReference type="AlphaFoldDB" id="A0A6P1Q6H4"/>
<feature type="region of interest" description="Disordered" evidence="7">
    <location>
        <begin position="1"/>
        <end position="41"/>
    </location>
</feature>
<accession>A0A6P1Q6H4</accession>
<sequence>MSQPGDTVSSSSKPKRSYRKGAPLSVSERKMRSVSRKRETHKPVNVFIRNAQKDKLDALCKTQGLTQAEAIEYLINQVCGSE</sequence>
<dbReference type="RefSeq" id="WP_160623763.1">
    <property type="nucleotide sequence ID" value="NZ_CP028272.1"/>
</dbReference>
<evidence type="ECO:0000256" key="2">
    <source>
        <dbReference type="ARBA" id="ARBA00022689"/>
    </source>
</evidence>
<keyword evidence="2" id="KW-0615">Plasmid copy control</keyword>
<evidence type="ECO:0000256" key="5">
    <source>
        <dbReference type="ARBA" id="ARBA00023163"/>
    </source>
</evidence>
<evidence type="ECO:0000256" key="6">
    <source>
        <dbReference type="ARBA" id="ARBA00031853"/>
    </source>
</evidence>
<keyword evidence="5" id="KW-0804">Transcription</keyword>
<dbReference type="OrthoDB" id="6506470at2"/>
<organism evidence="8 9">
    <name type="scientific">Mixta intestinalis</name>
    <dbReference type="NCBI Taxonomy" id="1615494"/>
    <lineage>
        <taxon>Bacteria</taxon>
        <taxon>Pseudomonadati</taxon>
        <taxon>Pseudomonadota</taxon>
        <taxon>Gammaproteobacteria</taxon>
        <taxon>Enterobacterales</taxon>
        <taxon>Erwiniaceae</taxon>
        <taxon>Mixta</taxon>
    </lineage>
</organism>
<keyword evidence="4" id="KW-0238">DNA-binding</keyword>
<dbReference type="InterPro" id="IPR019661">
    <property type="entry name" value="RepA2"/>
</dbReference>
<keyword evidence="8" id="KW-0614">Plasmid</keyword>
<dbReference type="GO" id="GO:0003677">
    <property type="term" value="F:DNA binding"/>
    <property type="evidence" value="ECO:0007669"/>
    <property type="project" value="UniProtKB-KW"/>
</dbReference>
<dbReference type="Proteomes" id="UP000464053">
    <property type="component" value="Plasmid unnamed1"/>
</dbReference>